<dbReference type="InterPro" id="IPR036701">
    <property type="entry name" value="RraB-like_sf"/>
</dbReference>
<dbReference type="Proteomes" id="UP000269097">
    <property type="component" value="Chromosome"/>
</dbReference>
<name>A0A3G3JZ23_9BACL</name>
<dbReference type="Gene3D" id="3.30.70.970">
    <property type="entry name" value="RraB-like"/>
    <property type="match status" value="1"/>
</dbReference>
<feature type="domain" description="Regulator of ribonuclease activity B" evidence="2">
    <location>
        <begin position="144"/>
        <end position="239"/>
    </location>
</feature>
<dbReference type="AlphaFoldDB" id="A0A3G3JZ23"/>
<sequence length="260" mass="30669">MSDNWDTYFTYIDRKPASFFLDLDPWEEGTNEKFVHLYRLSVVLKEPDNIGLTTNAEAEVLFAAEDSIHDLLDEHYLFVGRVTTEGRRNFYYYTDSEDVNLLQNLAARSLENYRYTFGRIEEKEPGAFYREFLYPNKANWHRLMNRHLVNKLNELGDTLEKRREVTHWIYFDSAESRRLFQEKVLKDGFRIVDQEQSNQRYSLCISRNDLVDLHAISGVTDVLVHAAEECGGDYDGWETKVIEDRKGWLHGLKKIFKSGE</sequence>
<protein>
    <submittedName>
        <fullName evidence="3">DUF695 domain-containing protein</fullName>
    </submittedName>
</protein>
<proteinExistence type="predicted"/>
<dbReference type="RefSeq" id="WP_123041484.1">
    <property type="nucleotide sequence ID" value="NZ_CP033433.1"/>
</dbReference>
<accession>A0A3G3JZ23</accession>
<dbReference type="Pfam" id="PF06877">
    <property type="entry name" value="RraB"/>
    <property type="match status" value="1"/>
</dbReference>
<dbReference type="InterPro" id="IPR016097">
    <property type="entry name" value="DUF695"/>
</dbReference>
<evidence type="ECO:0000259" key="1">
    <source>
        <dbReference type="Pfam" id="PF05117"/>
    </source>
</evidence>
<keyword evidence="4" id="KW-1185">Reference proteome</keyword>
<feature type="domain" description="DUF695" evidence="1">
    <location>
        <begin position="3"/>
        <end position="134"/>
    </location>
</feature>
<gene>
    <name evidence="3" type="ORF">EAV92_12960</name>
</gene>
<organism evidence="3 4">
    <name type="scientific">Cohnella candidum</name>
    <dbReference type="NCBI Taxonomy" id="2674991"/>
    <lineage>
        <taxon>Bacteria</taxon>
        <taxon>Bacillati</taxon>
        <taxon>Bacillota</taxon>
        <taxon>Bacilli</taxon>
        <taxon>Bacillales</taxon>
        <taxon>Paenibacillaceae</taxon>
        <taxon>Cohnella</taxon>
    </lineage>
</organism>
<dbReference type="InterPro" id="IPR009671">
    <property type="entry name" value="RraB_dom"/>
</dbReference>
<evidence type="ECO:0000259" key="2">
    <source>
        <dbReference type="Pfam" id="PF06877"/>
    </source>
</evidence>
<dbReference type="SUPFAM" id="SSF89946">
    <property type="entry name" value="Hypothetical protein VC0424"/>
    <property type="match status" value="1"/>
</dbReference>
<evidence type="ECO:0000313" key="3">
    <source>
        <dbReference type="EMBL" id="AYQ73402.1"/>
    </source>
</evidence>
<dbReference type="Pfam" id="PF05117">
    <property type="entry name" value="DUF695"/>
    <property type="match status" value="1"/>
</dbReference>
<dbReference type="EMBL" id="CP033433">
    <property type="protein sequence ID" value="AYQ73402.1"/>
    <property type="molecule type" value="Genomic_DNA"/>
</dbReference>
<reference evidence="3 4" key="1">
    <citation type="submission" date="2018-10" db="EMBL/GenBank/DDBJ databases">
        <title>Genome Sequence of Cohnella sp.</title>
        <authorList>
            <person name="Srinivasan S."/>
            <person name="Kim M.K."/>
        </authorList>
    </citation>
    <scope>NUCLEOTIDE SEQUENCE [LARGE SCALE GENOMIC DNA]</scope>
    <source>
        <strain evidence="3 4">18JY8-7</strain>
    </source>
</reference>
<dbReference type="KEGG" id="coh:EAV92_12960"/>
<evidence type="ECO:0000313" key="4">
    <source>
        <dbReference type="Proteomes" id="UP000269097"/>
    </source>
</evidence>